<protein>
    <submittedName>
        <fullName evidence="1">Uncharacterized protein</fullName>
    </submittedName>
</protein>
<sequence>MTTCQDPRIQARSSQDGQTLFDAYDPVTQQRIRGVSEAGLRAWLEQRYYAAADFS</sequence>
<proteinExistence type="predicted"/>
<comment type="caution">
    <text evidence="1">The sequence shown here is derived from an EMBL/GenBank/DDBJ whole genome shotgun (WGS) entry which is preliminary data.</text>
</comment>
<name>A0A8J7AB18_9CYAN</name>
<gene>
    <name evidence="1" type="ORF">IQ241_02930</name>
</gene>
<dbReference type="RefSeq" id="WP_193904919.1">
    <property type="nucleotide sequence ID" value="NZ_JADEXG010000004.1"/>
</dbReference>
<evidence type="ECO:0000313" key="1">
    <source>
        <dbReference type="EMBL" id="MBE9076259.1"/>
    </source>
</evidence>
<dbReference type="EMBL" id="JADEXG010000004">
    <property type="protein sequence ID" value="MBE9076259.1"/>
    <property type="molecule type" value="Genomic_DNA"/>
</dbReference>
<organism evidence="1 2">
    <name type="scientific">Vasconcelosia minhoensis LEGE 07310</name>
    <dbReference type="NCBI Taxonomy" id="915328"/>
    <lineage>
        <taxon>Bacteria</taxon>
        <taxon>Bacillati</taxon>
        <taxon>Cyanobacteriota</taxon>
        <taxon>Cyanophyceae</taxon>
        <taxon>Nodosilineales</taxon>
        <taxon>Cymatolegaceae</taxon>
        <taxon>Vasconcelosia</taxon>
        <taxon>Vasconcelosia minhoensis</taxon>
    </lineage>
</organism>
<evidence type="ECO:0000313" key="2">
    <source>
        <dbReference type="Proteomes" id="UP000636505"/>
    </source>
</evidence>
<keyword evidence="2" id="KW-1185">Reference proteome</keyword>
<dbReference type="AlphaFoldDB" id="A0A8J7AB18"/>
<reference evidence="1" key="1">
    <citation type="submission" date="2020-10" db="EMBL/GenBank/DDBJ databases">
        <authorList>
            <person name="Castelo-Branco R."/>
            <person name="Eusebio N."/>
            <person name="Adriana R."/>
            <person name="Vieira A."/>
            <person name="Brugerolle De Fraissinette N."/>
            <person name="Rezende De Castro R."/>
            <person name="Schneider M.P."/>
            <person name="Vasconcelos V."/>
            <person name="Leao P.N."/>
        </authorList>
    </citation>
    <scope>NUCLEOTIDE SEQUENCE</scope>
    <source>
        <strain evidence="1">LEGE 07310</strain>
    </source>
</reference>
<dbReference type="Proteomes" id="UP000636505">
    <property type="component" value="Unassembled WGS sequence"/>
</dbReference>
<accession>A0A8J7AB18</accession>